<organism evidence="3 4">
    <name type="scientific">Succinivibrio dextrinosolvens DSM 3072</name>
    <dbReference type="NCBI Taxonomy" id="1123324"/>
    <lineage>
        <taxon>Bacteria</taxon>
        <taxon>Pseudomonadati</taxon>
        <taxon>Pseudomonadota</taxon>
        <taxon>Gammaproteobacteria</taxon>
        <taxon>Aeromonadales</taxon>
        <taxon>Succinivibrionaceae</taxon>
        <taxon>Succinivibrio</taxon>
    </lineage>
</organism>
<dbReference type="InterPro" id="IPR023799">
    <property type="entry name" value="RbfA_dom_sf"/>
</dbReference>
<proteinExistence type="inferred from homology"/>
<dbReference type="GO" id="GO:0030490">
    <property type="term" value="P:maturation of SSU-rRNA"/>
    <property type="evidence" value="ECO:0007669"/>
    <property type="project" value="UniProtKB-UniRule"/>
</dbReference>
<dbReference type="InterPro" id="IPR000238">
    <property type="entry name" value="RbfA"/>
</dbReference>
<accession>A0A1T4V013</accession>
<dbReference type="STRING" id="83771.SAMN02910357_02146"/>
<dbReference type="SUPFAM" id="SSF89919">
    <property type="entry name" value="Ribosome-binding factor A, RbfA"/>
    <property type="match status" value="1"/>
</dbReference>
<dbReference type="EMBL" id="FUXX01000004">
    <property type="protein sequence ID" value="SKA58255.1"/>
    <property type="molecule type" value="Genomic_DNA"/>
</dbReference>
<dbReference type="InterPro" id="IPR015946">
    <property type="entry name" value="KH_dom-like_a/b"/>
</dbReference>
<comment type="function">
    <text evidence="2">One of several proteins that assist in the late maturation steps of the functional core of the 30S ribosomal subunit. Associates with free 30S ribosomal subunits (but not with 30S subunits that are part of 70S ribosomes or polysomes). Required for efficient processing of 16S rRNA. May interact with the 5'-terminal helix region of 16S rRNA.</text>
</comment>
<reference evidence="4" key="1">
    <citation type="submission" date="2017-02" db="EMBL/GenBank/DDBJ databases">
        <authorList>
            <person name="Varghese N."/>
            <person name="Submissions S."/>
        </authorList>
    </citation>
    <scope>NUCLEOTIDE SEQUENCE [LARGE SCALE GENOMIC DNA]</scope>
    <source>
        <strain evidence="4">DSM 3072</strain>
    </source>
</reference>
<sequence>MPAKKSYGRNERVAAAVRRELADVLQNELKDPRVKNATITEVDVSPDLRNARVYISFLTDDEEEIKSAMTGLKSAKGFLRSQLAARLNLRYMPQLDLRYDSLVTESMKIDALIRKGLHKD</sequence>
<dbReference type="RefSeq" id="WP_031491854.1">
    <property type="nucleotide sequence ID" value="NZ_FUXX01000004.1"/>
</dbReference>
<dbReference type="AlphaFoldDB" id="A0A1T4V013"/>
<evidence type="ECO:0000313" key="4">
    <source>
        <dbReference type="Proteomes" id="UP000242432"/>
    </source>
</evidence>
<dbReference type="GO" id="GO:0043024">
    <property type="term" value="F:ribosomal small subunit binding"/>
    <property type="evidence" value="ECO:0007669"/>
    <property type="project" value="TreeGrafter"/>
</dbReference>
<keyword evidence="1 2" id="KW-0690">Ribosome biogenesis</keyword>
<dbReference type="GO" id="GO:0005829">
    <property type="term" value="C:cytosol"/>
    <property type="evidence" value="ECO:0007669"/>
    <property type="project" value="TreeGrafter"/>
</dbReference>
<protein>
    <recommendedName>
        <fullName evidence="2">Ribosome-binding factor A</fullName>
    </recommendedName>
</protein>
<evidence type="ECO:0000256" key="2">
    <source>
        <dbReference type="HAMAP-Rule" id="MF_00003"/>
    </source>
</evidence>
<evidence type="ECO:0000256" key="1">
    <source>
        <dbReference type="ARBA" id="ARBA00022517"/>
    </source>
</evidence>
<dbReference type="PANTHER" id="PTHR33515:SF1">
    <property type="entry name" value="RIBOSOME-BINDING FACTOR A, CHLOROPLASTIC-RELATED"/>
    <property type="match status" value="1"/>
</dbReference>
<evidence type="ECO:0000313" key="3">
    <source>
        <dbReference type="EMBL" id="SKA58255.1"/>
    </source>
</evidence>
<keyword evidence="4" id="KW-1185">Reference proteome</keyword>
<dbReference type="NCBIfam" id="TIGR00082">
    <property type="entry name" value="rbfA"/>
    <property type="match status" value="1"/>
</dbReference>
<comment type="subcellular location">
    <subcellularLocation>
        <location evidence="2">Cytoplasm</location>
    </subcellularLocation>
</comment>
<dbReference type="Pfam" id="PF02033">
    <property type="entry name" value="RBFA"/>
    <property type="match status" value="1"/>
</dbReference>
<dbReference type="PANTHER" id="PTHR33515">
    <property type="entry name" value="RIBOSOME-BINDING FACTOR A, CHLOROPLASTIC-RELATED"/>
    <property type="match status" value="1"/>
</dbReference>
<name>A0A1T4V013_9GAMM</name>
<dbReference type="HAMAP" id="MF_00003">
    <property type="entry name" value="RbfA"/>
    <property type="match status" value="1"/>
</dbReference>
<keyword evidence="2" id="KW-0963">Cytoplasm</keyword>
<dbReference type="Gene3D" id="3.30.300.20">
    <property type="match status" value="1"/>
</dbReference>
<dbReference type="Proteomes" id="UP000242432">
    <property type="component" value="Unassembled WGS sequence"/>
</dbReference>
<comment type="subunit">
    <text evidence="2">Monomer. Binds 30S ribosomal subunits, but not 50S ribosomal subunits or 70S ribosomes.</text>
</comment>
<comment type="similarity">
    <text evidence="2">Belongs to the RbfA family.</text>
</comment>
<gene>
    <name evidence="2" type="primary">rbfA</name>
    <name evidence="3" type="ORF">SAMN02745213_00367</name>
</gene>